<sequence>MSTGQPDAEPEFAVVIPTLGRPSLAGTLRALADAGPPRPRRIVLVDDRPARECGPLPVEVPDELAPLVEVVPGTAAGPAAARNVGWQAVGEEWIAFLDDDVLPGERWTRRLAADLAAAGPDTAGSQGRITVPLPAHRRPTDWERNTAGLADARWITADMAFRRVALEAVGGFDERFRRAFREDADLALRLMAAGWRLTEGERHTVHPVRPADRWVSVRAQRGNADDALMNRIHGPDWWRRAGAARGRLPRHVAVTAAAGAALGGLAAGRRRAAAVLGGLWLLGTGEFLYARLRPGPRTRDESLTMLLSSLLIPAVATYHWASGRLRALPARDSRDSGGQRPVVRAGGPSAGGGERRVHGTEEREVRA</sequence>
<dbReference type="InterPro" id="IPR001173">
    <property type="entry name" value="Glyco_trans_2-like"/>
</dbReference>
<dbReference type="InterPro" id="IPR050834">
    <property type="entry name" value="Glycosyltransf_2"/>
</dbReference>
<dbReference type="GeneID" id="96261498"/>
<dbReference type="RefSeq" id="WP_209212845.1">
    <property type="nucleotide sequence ID" value="NZ_JAFFZM010000014.1"/>
</dbReference>
<dbReference type="SUPFAM" id="SSF53448">
    <property type="entry name" value="Nucleotide-diphospho-sugar transferases"/>
    <property type="match status" value="1"/>
</dbReference>
<evidence type="ECO:0000313" key="3">
    <source>
        <dbReference type="EMBL" id="MBO8201161.1"/>
    </source>
</evidence>
<gene>
    <name evidence="3" type="ORF">JW613_23085</name>
</gene>
<keyword evidence="4" id="KW-1185">Reference proteome</keyword>
<dbReference type="InterPro" id="IPR029044">
    <property type="entry name" value="Nucleotide-diphossugar_trans"/>
</dbReference>
<proteinExistence type="predicted"/>
<dbReference type="Proteomes" id="UP000721954">
    <property type="component" value="Unassembled WGS sequence"/>
</dbReference>
<evidence type="ECO:0000256" key="1">
    <source>
        <dbReference type="SAM" id="MobiDB-lite"/>
    </source>
</evidence>
<feature type="compositionally biased region" description="Basic and acidic residues" evidence="1">
    <location>
        <begin position="353"/>
        <end position="367"/>
    </location>
</feature>
<protein>
    <submittedName>
        <fullName evidence="3">Glycosyltransferase</fullName>
    </submittedName>
</protein>
<evidence type="ECO:0000259" key="2">
    <source>
        <dbReference type="Pfam" id="PF00535"/>
    </source>
</evidence>
<feature type="domain" description="Glycosyltransferase 2-like" evidence="2">
    <location>
        <begin position="14"/>
        <end position="127"/>
    </location>
</feature>
<dbReference type="PANTHER" id="PTHR43685:SF3">
    <property type="entry name" value="SLR2126 PROTEIN"/>
    <property type="match status" value="1"/>
</dbReference>
<feature type="region of interest" description="Disordered" evidence="1">
    <location>
        <begin position="118"/>
        <end position="140"/>
    </location>
</feature>
<comment type="caution">
    <text evidence="3">The sequence shown here is derived from an EMBL/GenBank/DDBJ whole genome shotgun (WGS) entry which is preliminary data.</text>
</comment>
<dbReference type="PANTHER" id="PTHR43685">
    <property type="entry name" value="GLYCOSYLTRANSFERASE"/>
    <property type="match status" value="1"/>
</dbReference>
<feature type="region of interest" description="Disordered" evidence="1">
    <location>
        <begin position="330"/>
        <end position="367"/>
    </location>
</feature>
<dbReference type="Gene3D" id="3.90.550.10">
    <property type="entry name" value="Spore Coat Polysaccharide Biosynthesis Protein SpsA, Chain A"/>
    <property type="match status" value="1"/>
</dbReference>
<dbReference type="Pfam" id="PF00535">
    <property type="entry name" value="Glycos_transf_2"/>
    <property type="match status" value="1"/>
</dbReference>
<organism evidence="3 4">
    <name type="scientific">Streptomyces smyrnaeus</name>
    <dbReference type="NCBI Taxonomy" id="1387713"/>
    <lineage>
        <taxon>Bacteria</taxon>
        <taxon>Bacillati</taxon>
        <taxon>Actinomycetota</taxon>
        <taxon>Actinomycetes</taxon>
        <taxon>Kitasatosporales</taxon>
        <taxon>Streptomycetaceae</taxon>
        <taxon>Streptomyces</taxon>
    </lineage>
</organism>
<dbReference type="EMBL" id="JAFFZM010000014">
    <property type="protein sequence ID" value="MBO8201161.1"/>
    <property type="molecule type" value="Genomic_DNA"/>
</dbReference>
<reference evidence="3 4" key="1">
    <citation type="submission" date="2021-02" db="EMBL/GenBank/DDBJ databases">
        <title>Streptomyces spirodelae sp. nov., isolated from duckweed.</title>
        <authorList>
            <person name="Saimee Y."/>
            <person name="Duangmal K."/>
        </authorList>
    </citation>
    <scope>NUCLEOTIDE SEQUENCE [LARGE SCALE GENOMIC DNA]</scope>
    <source>
        <strain evidence="3 4">DSM 42105</strain>
    </source>
</reference>
<evidence type="ECO:0000313" key="4">
    <source>
        <dbReference type="Proteomes" id="UP000721954"/>
    </source>
</evidence>
<name>A0ABS3Y0H2_9ACTN</name>
<accession>A0ABS3Y0H2</accession>